<evidence type="ECO:0000313" key="3">
    <source>
        <dbReference type="Proteomes" id="UP000579605"/>
    </source>
</evidence>
<comment type="caution">
    <text evidence="2">The sequence shown here is derived from an EMBL/GenBank/DDBJ whole genome shotgun (WGS) entry which is preliminary data.</text>
</comment>
<sequence>MSATVTLMIRSWPSRRDVTTQPGERPQIVTGRTQPDRSGLNRRHSAQAGWLVDGSHGNLRPAASTGEVSLLVERGTTAPVVSIAEAGQVTPGHSGPTICTRSQPLGR</sequence>
<dbReference type="EMBL" id="JACBZH010000001">
    <property type="protein sequence ID" value="NYH92929.1"/>
    <property type="molecule type" value="Genomic_DNA"/>
</dbReference>
<name>A0A852ZUB8_9ACTN</name>
<evidence type="ECO:0000313" key="2">
    <source>
        <dbReference type="EMBL" id="NYH92929.1"/>
    </source>
</evidence>
<protein>
    <submittedName>
        <fullName evidence="2">Uncharacterized protein</fullName>
    </submittedName>
</protein>
<feature type="compositionally biased region" description="Polar residues" evidence="1">
    <location>
        <begin position="97"/>
        <end position="107"/>
    </location>
</feature>
<accession>A0A852ZUB8</accession>
<feature type="region of interest" description="Disordered" evidence="1">
    <location>
        <begin position="85"/>
        <end position="107"/>
    </location>
</feature>
<dbReference type="Proteomes" id="UP000579605">
    <property type="component" value="Unassembled WGS sequence"/>
</dbReference>
<proteinExistence type="predicted"/>
<keyword evidence="3" id="KW-1185">Reference proteome</keyword>
<organism evidence="2 3">
    <name type="scientific">Actinopolymorpha rutila</name>
    <dbReference type="NCBI Taxonomy" id="446787"/>
    <lineage>
        <taxon>Bacteria</taxon>
        <taxon>Bacillati</taxon>
        <taxon>Actinomycetota</taxon>
        <taxon>Actinomycetes</taxon>
        <taxon>Propionibacteriales</taxon>
        <taxon>Actinopolymorphaceae</taxon>
        <taxon>Actinopolymorpha</taxon>
    </lineage>
</organism>
<evidence type="ECO:0000256" key="1">
    <source>
        <dbReference type="SAM" id="MobiDB-lite"/>
    </source>
</evidence>
<feature type="region of interest" description="Disordered" evidence="1">
    <location>
        <begin position="1"/>
        <end position="59"/>
    </location>
</feature>
<reference evidence="2 3" key="1">
    <citation type="submission" date="2020-07" db="EMBL/GenBank/DDBJ databases">
        <title>Sequencing the genomes of 1000 actinobacteria strains.</title>
        <authorList>
            <person name="Klenk H.-P."/>
        </authorList>
    </citation>
    <scope>NUCLEOTIDE SEQUENCE [LARGE SCALE GENOMIC DNA]</scope>
    <source>
        <strain evidence="2 3">DSM 18448</strain>
    </source>
</reference>
<dbReference type="AlphaFoldDB" id="A0A852ZUB8"/>
<gene>
    <name evidence="2" type="ORF">F4554_005567</name>
</gene>